<reference evidence="3 4" key="1">
    <citation type="submission" date="2021-05" db="EMBL/GenBank/DDBJ databases">
        <title>A Polyphasic approach of four new species of the genus Ohtaekwangia: Ohtaekwangia histidinii sp. nov., Ohtaekwangia cretensis sp. nov., Ohtaekwangia indiensis sp. nov., Ohtaekwangia reichenbachii sp. nov. from diverse environment.</title>
        <authorList>
            <person name="Octaviana S."/>
        </authorList>
    </citation>
    <scope>NUCLEOTIDE SEQUENCE [LARGE SCALE GENOMIC DNA]</scope>
    <source>
        <strain evidence="3 4">PWU20</strain>
    </source>
</reference>
<proteinExistence type="predicted"/>
<evidence type="ECO:0000256" key="2">
    <source>
        <dbReference type="SAM" id="SignalP"/>
    </source>
</evidence>
<keyword evidence="4" id="KW-1185">Reference proteome</keyword>
<evidence type="ECO:0000313" key="4">
    <source>
        <dbReference type="Proteomes" id="UP000772618"/>
    </source>
</evidence>
<evidence type="ECO:0000313" key="3">
    <source>
        <dbReference type="EMBL" id="MBT1704691.1"/>
    </source>
</evidence>
<accession>A0ABS5VTN1</accession>
<sequence length="77" mass="8235">MKIRLFRVCLICVVVLFLASCSSKTVVITPKKTPPGHEKKVAGNQSAKSHAPGQQKKAAGHQSAKPHAPGQQKKKGH</sequence>
<feature type="region of interest" description="Disordered" evidence="1">
    <location>
        <begin position="28"/>
        <end position="77"/>
    </location>
</feature>
<dbReference type="PROSITE" id="PS51257">
    <property type="entry name" value="PROKAR_LIPOPROTEIN"/>
    <property type="match status" value="1"/>
</dbReference>
<dbReference type="EMBL" id="JAHESD010000037">
    <property type="protein sequence ID" value="MBT1704691.1"/>
    <property type="molecule type" value="Genomic_DNA"/>
</dbReference>
<evidence type="ECO:0008006" key="5">
    <source>
        <dbReference type="Google" id="ProtNLM"/>
    </source>
</evidence>
<gene>
    <name evidence="3" type="ORF">KK060_15460</name>
</gene>
<feature type="signal peptide" evidence="2">
    <location>
        <begin position="1"/>
        <end position="25"/>
    </location>
</feature>
<dbReference type="RefSeq" id="WP_254154648.1">
    <property type="nucleotide sequence ID" value="NZ_JAHESD010000037.1"/>
</dbReference>
<evidence type="ECO:0000256" key="1">
    <source>
        <dbReference type="SAM" id="MobiDB-lite"/>
    </source>
</evidence>
<name>A0ABS5VTN1_9BACT</name>
<protein>
    <recommendedName>
        <fullName evidence="5">Quinol oxidase subunit 4</fullName>
    </recommendedName>
</protein>
<dbReference type="Proteomes" id="UP000772618">
    <property type="component" value="Unassembled WGS sequence"/>
</dbReference>
<keyword evidence="2" id="KW-0732">Signal</keyword>
<organism evidence="3 4">
    <name type="scientific">Chryseosolibacter indicus</name>
    <dbReference type="NCBI Taxonomy" id="2782351"/>
    <lineage>
        <taxon>Bacteria</taxon>
        <taxon>Pseudomonadati</taxon>
        <taxon>Bacteroidota</taxon>
        <taxon>Cytophagia</taxon>
        <taxon>Cytophagales</taxon>
        <taxon>Chryseotaleaceae</taxon>
        <taxon>Chryseosolibacter</taxon>
    </lineage>
</organism>
<feature type="chain" id="PRO_5045678584" description="Quinol oxidase subunit 4" evidence="2">
    <location>
        <begin position="26"/>
        <end position="77"/>
    </location>
</feature>
<comment type="caution">
    <text evidence="3">The sequence shown here is derived from an EMBL/GenBank/DDBJ whole genome shotgun (WGS) entry which is preliminary data.</text>
</comment>